<protein>
    <submittedName>
        <fullName evidence="2">Uncharacterized protein</fullName>
    </submittedName>
</protein>
<accession>A0ABR1R652</accession>
<evidence type="ECO:0000313" key="2">
    <source>
        <dbReference type="EMBL" id="KAK8001251.1"/>
    </source>
</evidence>
<evidence type="ECO:0000313" key="3">
    <source>
        <dbReference type="Proteomes" id="UP001396898"/>
    </source>
</evidence>
<feature type="signal peptide" evidence="1">
    <location>
        <begin position="1"/>
        <end position="18"/>
    </location>
</feature>
<comment type="caution">
    <text evidence="2">The sequence shown here is derived from an EMBL/GenBank/DDBJ whole genome shotgun (WGS) entry which is preliminary data.</text>
</comment>
<evidence type="ECO:0000256" key="1">
    <source>
        <dbReference type="SAM" id="SignalP"/>
    </source>
</evidence>
<proteinExistence type="predicted"/>
<gene>
    <name evidence="2" type="ORF">PG991_013473</name>
</gene>
<sequence length="130" mass="13547">MQFSLAILALAGAAVAKAIPRDDEPAIVAVPNAPGTPDVGTGAITHLYICINSDFKGACTNLEVNTGGCYNLLGNWNDAVTSLGPDKGTTCTIWQDAGCSGRSLGNIVNPGIYNLADWNFNDIMSSLRCN</sequence>
<keyword evidence="1" id="KW-0732">Signal</keyword>
<dbReference type="Proteomes" id="UP001396898">
    <property type="component" value="Unassembled WGS sequence"/>
</dbReference>
<keyword evidence="3" id="KW-1185">Reference proteome</keyword>
<dbReference type="EMBL" id="JAQQWI010000018">
    <property type="protein sequence ID" value="KAK8001251.1"/>
    <property type="molecule type" value="Genomic_DNA"/>
</dbReference>
<name>A0ABR1R652_9PEZI</name>
<feature type="chain" id="PRO_5045476674" evidence="1">
    <location>
        <begin position="19"/>
        <end position="130"/>
    </location>
</feature>
<dbReference type="Gene3D" id="2.60.20.10">
    <property type="entry name" value="Crystallins"/>
    <property type="match status" value="1"/>
</dbReference>
<reference evidence="2 3" key="1">
    <citation type="submission" date="2023-01" db="EMBL/GenBank/DDBJ databases">
        <title>Analysis of 21 Apiospora genomes using comparative genomics revels a genus with tremendous synthesis potential of carbohydrate active enzymes and secondary metabolites.</title>
        <authorList>
            <person name="Sorensen T."/>
        </authorList>
    </citation>
    <scope>NUCLEOTIDE SEQUENCE [LARGE SCALE GENOMIC DNA]</scope>
    <source>
        <strain evidence="2 3">CBS 20057</strain>
    </source>
</reference>
<organism evidence="2 3">
    <name type="scientific">Apiospora marii</name>
    <dbReference type="NCBI Taxonomy" id="335849"/>
    <lineage>
        <taxon>Eukaryota</taxon>
        <taxon>Fungi</taxon>
        <taxon>Dikarya</taxon>
        <taxon>Ascomycota</taxon>
        <taxon>Pezizomycotina</taxon>
        <taxon>Sordariomycetes</taxon>
        <taxon>Xylariomycetidae</taxon>
        <taxon>Amphisphaeriales</taxon>
        <taxon>Apiosporaceae</taxon>
        <taxon>Apiospora</taxon>
    </lineage>
</organism>